<gene>
    <name evidence="5" type="ordered locus">Sterm_2068</name>
</gene>
<accession>D1AK07</accession>
<dbReference type="EMBL" id="CP001739">
    <property type="protein sequence ID" value="ACZ08923.1"/>
    <property type="molecule type" value="Genomic_DNA"/>
</dbReference>
<keyword evidence="3" id="KW-1133">Transmembrane helix</keyword>
<sequence length="586" mass="66235">MSEKTDNKEIDQNDLPDSVITENVDMQPENAGNKEDSFSDENLCDNNINNFTDNSEISDKERLRQIITILGKHKAIESLITSKHPERIKDAFEELGPTFIKMGQMLSTRPDLVSDALADEFKMLQDNVKTDDFFVVKSIIESSFGVPVNNIFNTIEEIPVASASMAQVHAATLKDGTKVAVKIQHAGIKSMMLNDISLFEKALPFFKIAPTSKIMDPAALIKELKKSCENELDFTVEAKNIHLFYKNNSDLDYMDCLREYPEYAKENILVMDFVTGIKITDIDDLKAQNYDIKKIAQNLVNNYMKQAFEDGFFHADPHPGNIVVRNGKITFLDFGMMGVMSDSTLKRLNDLLYSIYIEDTEEMTNAVLKLCIKRGKVDRDKLNTEIKDFYYTYIDGVSLKDMKFHIVIAKLTAICAENNLSLPEEVTMFMRGLLNIVGVVETLDPEITLISALGPYMEKYMANKFNPVKELKDYLKSLYDLGKVTPKIPVKLADVLDKLKDGTLEVKVEHNHNKLEKMFDQLDYITNKIVIGMLLFALIVGSSILADSGKQSETQSIMSIIGIIGYIVAAIFTVILIISLFRNKYK</sequence>
<dbReference type="InterPro" id="IPR050154">
    <property type="entry name" value="UbiB_kinase"/>
</dbReference>
<evidence type="ECO:0000313" key="6">
    <source>
        <dbReference type="Proteomes" id="UP000000845"/>
    </source>
</evidence>
<evidence type="ECO:0000256" key="1">
    <source>
        <dbReference type="ARBA" id="ARBA00009670"/>
    </source>
</evidence>
<dbReference type="STRING" id="526218.Sterm_2068"/>
<keyword evidence="3" id="KW-0812">Transmembrane</keyword>
<dbReference type="CDD" id="cd05121">
    <property type="entry name" value="ABC1_ADCK3-like"/>
    <property type="match status" value="1"/>
</dbReference>
<dbReference type="AlphaFoldDB" id="D1AK07"/>
<feature type="transmembrane region" description="Helical" evidence="3">
    <location>
        <begin position="524"/>
        <end position="545"/>
    </location>
</feature>
<comment type="similarity">
    <text evidence="1">Belongs to the protein kinase superfamily. ADCK protein kinase family.</text>
</comment>
<evidence type="ECO:0000259" key="4">
    <source>
        <dbReference type="Pfam" id="PF03109"/>
    </source>
</evidence>
<protein>
    <submittedName>
        <fullName evidence="5">ABC-1 domain protein</fullName>
    </submittedName>
</protein>
<evidence type="ECO:0000256" key="3">
    <source>
        <dbReference type="SAM" id="Phobius"/>
    </source>
</evidence>
<reference evidence="6" key="1">
    <citation type="submission" date="2009-09" db="EMBL/GenBank/DDBJ databases">
        <title>The complete chromosome of Sebaldella termitidis ATCC 33386.</title>
        <authorList>
            <consortium name="US DOE Joint Genome Institute (JGI-PGF)"/>
            <person name="Lucas S."/>
            <person name="Copeland A."/>
            <person name="Lapidus A."/>
            <person name="Glavina del Rio T."/>
            <person name="Dalin E."/>
            <person name="Tice H."/>
            <person name="Bruce D."/>
            <person name="Goodwin L."/>
            <person name="Pitluck S."/>
            <person name="Kyrpides N."/>
            <person name="Mavromatis K."/>
            <person name="Ivanova N."/>
            <person name="Mikhailova N."/>
            <person name="Sims D."/>
            <person name="Meincke L."/>
            <person name="Brettin T."/>
            <person name="Detter J.C."/>
            <person name="Han C."/>
            <person name="Larimer F."/>
            <person name="Land M."/>
            <person name="Hauser L."/>
            <person name="Markowitz V."/>
            <person name="Cheng J.F."/>
            <person name="Hugenholtz P."/>
            <person name="Woyke T."/>
            <person name="Wu D."/>
            <person name="Eisen J.A."/>
        </authorList>
    </citation>
    <scope>NUCLEOTIDE SEQUENCE [LARGE SCALE GENOMIC DNA]</scope>
    <source>
        <strain evidence="6">ATCC 33386 / NCTC 11300</strain>
    </source>
</reference>
<name>D1AK07_SEBTE</name>
<dbReference type="KEGG" id="str:Sterm_2068"/>
<keyword evidence="3" id="KW-0472">Membrane</keyword>
<dbReference type="Proteomes" id="UP000000845">
    <property type="component" value="Chromosome"/>
</dbReference>
<dbReference type="Pfam" id="PF03109">
    <property type="entry name" value="ABC1"/>
    <property type="match status" value="1"/>
</dbReference>
<organism evidence="5 6">
    <name type="scientific">Sebaldella termitidis (strain ATCC 33386 / NCTC 11300)</name>
    <dbReference type="NCBI Taxonomy" id="526218"/>
    <lineage>
        <taxon>Bacteria</taxon>
        <taxon>Fusobacteriati</taxon>
        <taxon>Fusobacteriota</taxon>
        <taxon>Fusobacteriia</taxon>
        <taxon>Fusobacteriales</taxon>
        <taxon>Leptotrichiaceae</taxon>
        <taxon>Sebaldella</taxon>
    </lineage>
</organism>
<dbReference type="PANTHER" id="PTHR10566:SF113">
    <property type="entry name" value="PROTEIN ACTIVITY OF BC1 COMPLEX KINASE 7, CHLOROPLASTIC"/>
    <property type="match status" value="1"/>
</dbReference>
<dbReference type="SUPFAM" id="SSF56112">
    <property type="entry name" value="Protein kinase-like (PK-like)"/>
    <property type="match status" value="1"/>
</dbReference>
<evidence type="ECO:0000313" key="5">
    <source>
        <dbReference type="EMBL" id="ACZ08923.1"/>
    </source>
</evidence>
<evidence type="ECO:0000256" key="2">
    <source>
        <dbReference type="SAM" id="MobiDB-lite"/>
    </source>
</evidence>
<proteinExistence type="inferred from homology"/>
<dbReference type="InterPro" id="IPR011009">
    <property type="entry name" value="Kinase-like_dom_sf"/>
</dbReference>
<dbReference type="RefSeq" id="WP_012861517.1">
    <property type="nucleotide sequence ID" value="NC_013517.1"/>
</dbReference>
<feature type="domain" description="ABC1 atypical kinase-like" evidence="4">
    <location>
        <begin position="124"/>
        <end position="365"/>
    </location>
</feature>
<feature type="region of interest" description="Disordered" evidence="2">
    <location>
        <begin position="1"/>
        <end position="40"/>
    </location>
</feature>
<dbReference type="HOGENOM" id="CLU_006533_0_2_0"/>
<dbReference type="PANTHER" id="PTHR10566">
    <property type="entry name" value="CHAPERONE-ACTIVITY OF BC1 COMPLEX CABC1 -RELATED"/>
    <property type="match status" value="1"/>
</dbReference>
<dbReference type="InterPro" id="IPR004147">
    <property type="entry name" value="ABC1_dom"/>
</dbReference>
<keyword evidence="6" id="KW-1185">Reference proteome</keyword>
<feature type="transmembrane region" description="Helical" evidence="3">
    <location>
        <begin position="557"/>
        <end position="581"/>
    </location>
</feature>
<reference evidence="5 6" key="2">
    <citation type="journal article" date="2010" name="Stand. Genomic Sci.">
        <title>Complete genome sequence of Sebaldella termitidis type strain (NCTC 11300).</title>
        <authorList>
            <person name="Harmon-Smith M."/>
            <person name="Celia L."/>
            <person name="Chertkov O."/>
            <person name="Lapidus A."/>
            <person name="Copeland A."/>
            <person name="Glavina Del Rio T."/>
            <person name="Nolan M."/>
            <person name="Lucas S."/>
            <person name="Tice H."/>
            <person name="Cheng J.F."/>
            <person name="Han C."/>
            <person name="Detter J.C."/>
            <person name="Bruce D."/>
            <person name="Goodwin L."/>
            <person name="Pitluck S."/>
            <person name="Pati A."/>
            <person name="Liolios K."/>
            <person name="Ivanova N."/>
            <person name="Mavromatis K."/>
            <person name="Mikhailova N."/>
            <person name="Chen A."/>
            <person name="Palaniappan K."/>
            <person name="Land M."/>
            <person name="Hauser L."/>
            <person name="Chang Y.J."/>
            <person name="Jeffries C.D."/>
            <person name="Brettin T."/>
            <person name="Goker M."/>
            <person name="Beck B."/>
            <person name="Bristow J."/>
            <person name="Eisen J.A."/>
            <person name="Markowitz V."/>
            <person name="Hugenholtz P."/>
            <person name="Kyrpides N.C."/>
            <person name="Klenk H.P."/>
            <person name="Chen F."/>
        </authorList>
    </citation>
    <scope>NUCLEOTIDE SEQUENCE [LARGE SCALE GENOMIC DNA]</scope>
    <source>
        <strain evidence="6">ATCC 33386 / NCTC 11300</strain>
    </source>
</reference>
<feature type="compositionally biased region" description="Basic and acidic residues" evidence="2">
    <location>
        <begin position="1"/>
        <end position="11"/>
    </location>
</feature>
<dbReference type="eggNOG" id="COG0661">
    <property type="taxonomic scope" value="Bacteria"/>
</dbReference>